<gene>
    <name evidence="2" type="ORF">Smic_84460</name>
</gene>
<dbReference type="Proteomes" id="UP000498740">
    <property type="component" value="Unassembled WGS sequence"/>
</dbReference>
<accession>A0A7J0D584</accession>
<reference evidence="2 3" key="1">
    <citation type="submission" date="2020-05" db="EMBL/GenBank/DDBJ databases">
        <title>Whole genome shotgun sequence of Streptomyces microflavus NBRC 13062.</title>
        <authorList>
            <person name="Komaki H."/>
            <person name="Tamura T."/>
        </authorList>
    </citation>
    <scope>NUCLEOTIDE SEQUENCE [LARGE SCALE GENOMIC DNA]</scope>
    <source>
        <strain evidence="2 3">NBRC 13062</strain>
    </source>
</reference>
<dbReference type="EMBL" id="BLWD01000003">
    <property type="protein sequence ID" value="GFN09890.1"/>
    <property type="molecule type" value="Genomic_DNA"/>
</dbReference>
<name>A0A7J0D584_STRMI</name>
<sequence>MGQPGPDGRLRYVVNVGTGRSDPANPFLPSQVADSVQNARDRGWVPGTPGPPFQLDQSEGFISKKR</sequence>
<evidence type="ECO:0000256" key="1">
    <source>
        <dbReference type="SAM" id="MobiDB-lite"/>
    </source>
</evidence>
<comment type="caution">
    <text evidence="2">The sequence shown here is derived from an EMBL/GenBank/DDBJ whole genome shotgun (WGS) entry which is preliminary data.</text>
</comment>
<protein>
    <submittedName>
        <fullName evidence="2">Uncharacterized protein</fullName>
    </submittedName>
</protein>
<feature type="region of interest" description="Disordered" evidence="1">
    <location>
        <begin position="40"/>
        <end position="66"/>
    </location>
</feature>
<organism evidence="2 3">
    <name type="scientific">Streptomyces microflavus</name>
    <name type="common">Streptomyces lipmanii</name>
    <dbReference type="NCBI Taxonomy" id="1919"/>
    <lineage>
        <taxon>Bacteria</taxon>
        <taxon>Bacillati</taxon>
        <taxon>Actinomycetota</taxon>
        <taxon>Actinomycetes</taxon>
        <taxon>Kitasatosporales</taxon>
        <taxon>Streptomycetaceae</taxon>
        <taxon>Streptomyces</taxon>
    </lineage>
</organism>
<evidence type="ECO:0000313" key="2">
    <source>
        <dbReference type="EMBL" id="GFN09890.1"/>
    </source>
</evidence>
<proteinExistence type="predicted"/>
<dbReference type="AlphaFoldDB" id="A0A7J0D584"/>
<evidence type="ECO:0000313" key="3">
    <source>
        <dbReference type="Proteomes" id="UP000498740"/>
    </source>
</evidence>